<dbReference type="AlphaFoldDB" id="A0A4S8QAU8"/>
<dbReference type="Pfam" id="PF11663">
    <property type="entry name" value="Toxin_YhaV"/>
    <property type="match status" value="1"/>
</dbReference>
<sequence length="170" mass="19169">METVNGWIIRTHPLFLDQLERLTAAVEREARKKPGTFRSGANFKLLSALNKLVFEVIPADPTLAMFRQGGTLGAERKHWFRAKFGNGRFRLFFRYNSAAKVIVFAWVNDAETLRSYGSRSDAYAVFRGMLEDGNPPDSWKELLDAASSDVATRRLEALTEASAKLDKNNP</sequence>
<dbReference type="Proteomes" id="UP000307378">
    <property type="component" value="Unassembled WGS sequence"/>
</dbReference>
<evidence type="ECO:0000313" key="1">
    <source>
        <dbReference type="EMBL" id="THV38129.1"/>
    </source>
</evidence>
<evidence type="ECO:0000313" key="2">
    <source>
        <dbReference type="Proteomes" id="UP000307378"/>
    </source>
</evidence>
<name>A0A4S8QAU8_9HYPH</name>
<dbReference type="InterPro" id="IPR021679">
    <property type="entry name" value="Toxin_endonuclease_YhaV"/>
</dbReference>
<dbReference type="RefSeq" id="WP_136538614.1">
    <property type="nucleotide sequence ID" value="NZ_STGU01000002.1"/>
</dbReference>
<organism evidence="1 2">
    <name type="scientific">Rhizobium rosettiformans W3</name>
    <dbReference type="NCBI Taxonomy" id="538378"/>
    <lineage>
        <taxon>Bacteria</taxon>
        <taxon>Pseudomonadati</taxon>
        <taxon>Pseudomonadota</taxon>
        <taxon>Alphaproteobacteria</taxon>
        <taxon>Hyphomicrobiales</taxon>
        <taxon>Rhizobiaceae</taxon>
        <taxon>Rhizobium/Agrobacterium group</taxon>
        <taxon>Rhizobium</taxon>
    </lineage>
</organism>
<dbReference type="EMBL" id="STGU01000002">
    <property type="protein sequence ID" value="THV38129.1"/>
    <property type="molecule type" value="Genomic_DNA"/>
</dbReference>
<reference evidence="1 2" key="1">
    <citation type="submission" date="2019-04" db="EMBL/GenBank/DDBJ databases">
        <title>genome sequence of strain W3.</title>
        <authorList>
            <person name="Gao J."/>
            <person name="Sun J."/>
        </authorList>
    </citation>
    <scope>NUCLEOTIDE SEQUENCE [LARGE SCALE GENOMIC DNA]</scope>
    <source>
        <strain evidence="1 2">W3</strain>
    </source>
</reference>
<protein>
    <submittedName>
        <fullName evidence="1">Type II toxin-antitoxin system YhaV family toxin</fullName>
    </submittedName>
</protein>
<comment type="caution">
    <text evidence="1">The sequence shown here is derived from an EMBL/GenBank/DDBJ whole genome shotgun (WGS) entry which is preliminary data.</text>
</comment>
<accession>A0A4S8QAU8</accession>
<proteinExistence type="predicted"/>
<gene>
    <name evidence="1" type="ORF">FAA86_04845</name>
</gene>
<dbReference type="GO" id="GO:0004540">
    <property type="term" value="F:RNA nuclease activity"/>
    <property type="evidence" value="ECO:0007669"/>
    <property type="project" value="InterPro"/>
</dbReference>
<dbReference type="GO" id="GO:0110001">
    <property type="term" value="C:toxin-antitoxin complex"/>
    <property type="evidence" value="ECO:0007669"/>
    <property type="project" value="InterPro"/>
</dbReference>